<dbReference type="InterPro" id="IPR043128">
    <property type="entry name" value="Rev_trsase/Diguanyl_cyclase"/>
</dbReference>
<organism evidence="3 4">
    <name type="scientific">Deinococcus ruber</name>
    <dbReference type="NCBI Taxonomy" id="1848197"/>
    <lineage>
        <taxon>Bacteria</taxon>
        <taxon>Thermotogati</taxon>
        <taxon>Deinococcota</taxon>
        <taxon>Deinococci</taxon>
        <taxon>Deinococcales</taxon>
        <taxon>Deinococcaceae</taxon>
        <taxon>Deinococcus</taxon>
    </lineage>
</organism>
<dbReference type="InterPro" id="IPR050706">
    <property type="entry name" value="Cyclic-di-GMP_PDE-like"/>
</dbReference>
<proteinExistence type="predicted"/>
<dbReference type="CDD" id="cd01949">
    <property type="entry name" value="GGDEF"/>
    <property type="match status" value="1"/>
</dbReference>
<dbReference type="CDD" id="cd01948">
    <property type="entry name" value="EAL"/>
    <property type="match status" value="1"/>
</dbReference>
<dbReference type="PANTHER" id="PTHR33121:SF79">
    <property type="entry name" value="CYCLIC DI-GMP PHOSPHODIESTERASE PDED-RELATED"/>
    <property type="match status" value="1"/>
</dbReference>
<dbReference type="PROSITE" id="PS50887">
    <property type="entry name" value="GGDEF"/>
    <property type="match status" value="1"/>
</dbReference>
<protein>
    <submittedName>
        <fullName evidence="3">Uncharacterized protein</fullName>
    </submittedName>
</protein>
<dbReference type="InterPro" id="IPR003018">
    <property type="entry name" value="GAF"/>
</dbReference>
<reference evidence="3" key="1">
    <citation type="journal article" date="2014" name="Int. J. Syst. Evol. Microbiol.">
        <title>Complete genome sequence of Corynebacterium casei LMG S-19264T (=DSM 44701T), isolated from a smear-ripened cheese.</title>
        <authorList>
            <consortium name="US DOE Joint Genome Institute (JGI-PGF)"/>
            <person name="Walter F."/>
            <person name="Albersmeier A."/>
            <person name="Kalinowski J."/>
            <person name="Ruckert C."/>
        </authorList>
    </citation>
    <scope>NUCLEOTIDE SEQUENCE</scope>
    <source>
        <strain evidence="3">JCM 31311</strain>
    </source>
</reference>
<dbReference type="Pfam" id="PF00990">
    <property type="entry name" value="GGDEF"/>
    <property type="match status" value="1"/>
</dbReference>
<dbReference type="SMART" id="SM00267">
    <property type="entry name" value="GGDEF"/>
    <property type="match status" value="1"/>
</dbReference>
<evidence type="ECO:0000313" key="3">
    <source>
        <dbReference type="EMBL" id="GGR40725.1"/>
    </source>
</evidence>
<dbReference type="Gene3D" id="3.20.20.450">
    <property type="entry name" value="EAL domain"/>
    <property type="match status" value="1"/>
</dbReference>
<dbReference type="Gene3D" id="3.30.70.270">
    <property type="match status" value="1"/>
</dbReference>
<gene>
    <name evidence="3" type="ORF">GCM10008957_56330</name>
</gene>
<evidence type="ECO:0000259" key="2">
    <source>
        <dbReference type="PROSITE" id="PS50887"/>
    </source>
</evidence>
<evidence type="ECO:0000259" key="1">
    <source>
        <dbReference type="PROSITE" id="PS50883"/>
    </source>
</evidence>
<dbReference type="Proteomes" id="UP000603865">
    <property type="component" value="Unassembled WGS sequence"/>
</dbReference>
<dbReference type="InterPro" id="IPR029787">
    <property type="entry name" value="Nucleotide_cyclase"/>
</dbReference>
<dbReference type="SUPFAM" id="SSF55781">
    <property type="entry name" value="GAF domain-like"/>
    <property type="match status" value="1"/>
</dbReference>
<dbReference type="SUPFAM" id="SSF55073">
    <property type="entry name" value="Nucleotide cyclase"/>
    <property type="match status" value="1"/>
</dbReference>
<dbReference type="AlphaFoldDB" id="A0A918FIR1"/>
<dbReference type="NCBIfam" id="TIGR00254">
    <property type="entry name" value="GGDEF"/>
    <property type="match status" value="1"/>
</dbReference>
<dbReference type="InterPro" id="IPR001633">
    <property type="entry name" value="EAL_dom"/>
</dbReference>
<dbReference type="Pfam" id="PF01590">
    <property type="entry name" value="GAF"/>
    <property type="match status" value="1"/>
</dbReference>
<dbReference type="SMART" id="SM00052">
    <property type="entry name" value="EAL"/>
    <property type="match status" value="1"/>
</dbReference>
<keyword evidence="4" id="KW-1185">Reference proteome</keyword>
<comment type="caution">
    <text evidence="3">The sequence shown here is derived from an EMBL/GenBank/DDBJ whole genome shotgun (WGS) entry which is preliminary data.</text>
</comment>
<dbReference type="InterPro" id="IPR029016">
    <property type="entry name" value="GAF-like_dom_sf"/>
</dbReference>
<dbReference type="InterPro" id="IPR000160">
    <property type="entry name" value="GGDEF_dom"/>
</dbReference>
<sequence>MTTIQETDPAEASMISLTNEEHDRLAALYRYDILDTSPEPQFDRLVTMASHFFDLPMALVSFIGKDRQWFKANHGVPFSETPRCESFCTVTIAQDDVLLIPDTTLDERFHSYPAVLAEPYIRSYAGAPLITPDGQNIGTFCVLGAEPRAFSTDDQNMLKAFAEMAMDELRLRQALLDLSQMAMTDALTSLPNRVQFRQRLVDACQRADTSGEKVVLGLLDLDRFKLINDTLGHGAGDALLSEVAHRLKASVASSDLVARLSGDEFVVLLTDVRSAPDAERVVQRLQRMFAAPFLVGEQEVFVHWSLGLSVYPDDAQELDVLLSHADTAMYRAKRAGGGHTYFQAHQDQRTLLEVERLAALHHALERDELRVYFQPVVHAENHAVVGHETLLRWARPSGLVSPLDFIPLAETSGLIVPIGRWVLWQAVEALRTRRVENVSVNVSAVEFRQPDYVAYLRELLNLGGVDPRRMWLELTESSLLEPHFASVLREVHALGVQTALDDFGTGYSSLTALATLPVQMLKIDRSFIMGIGDDTTAGQHALEVMRGIVTLANAYGLTTVAEGIETQVQADLLRQLGCSYLQGYLFGRPAPLP</sequence>
<name>A0A918FIR1_9DEIO</name>
<dbReference type="PROSITE" id="PS50883">
    <property type="entry name" value="EAL"/>
    <property type="match status" value="1"/>
</dbReference>
<dbReference type="Pfam" id="PF00563">
    <property type="entry name" value="EAL"/>
    <property type="match status" value="1"/>
</dbReference>
<dbReference type="InterPro" id="IPR035919">
    <property type="entry name" value="EAL_sf"/>
</dbReference>
<dbReference type="PANTHER" id="PTHR33121">
    <property type="entry name" value="CYCLIC DI-GMP PHOSPHODIESTERASE PDEF"/>
    <property type="match status" value="1"/>
</dbReference>
<dbReference type="EMBL" id="BMQL01000108">
    <property type="protein sequence ID" value="GGR40725.1"/>
    <property type="molecule type" value="Genomic_DNA"/>
</dbReference>
<reference evidence="3" key="2">
    <citation type="submission" date="2020-09" db="EMBL/GenBank/DDBJ databases">
        <authorList>
            <person name="Sun Q."/>
            <person name="Ohkuma M."/>
        </authorList>
    </citation>
    <scope>NUCLEOTIDE SEQUENCE</scope>
    <source>
        <strain evidence="3">JCM 31311</strain>
    </source>
</reference>
<feature type="domain" description="EAL" evidence="1">
    <location>
        <begin position="353"/>
        <end position="593"/>
    </location>
</feature>
<dbReference type="Gene3D" id="3.30.450.40">
    <property type="match status" value="1"/>
</dbReference>
<evidence type="ECO:0000313" key="4">
    <source>
        <dbReference type="Proteomes" id="UP000603865"/>
    </source>
</evidence>
<feature type="domain" description="GGDEF" evidence="2">
    <location>
        <begin position="212"/>
        <end position="346"/>
    </location>
</feature>
<dbReference type="SUPFAM" id="SSF141868">
    <property type="entry name" value="EAL domain-like"/>
    <property type="match status" value="1"/>
</dbReference>
<dbReference type="GO" id="GO:0071111">
    <property type="term" value="F:cyclic-guanylate-specific phosphodiesterase activity"/>
    <property type="evidence" value="ECO:0007669"/>
    <property type="project" value="InterPro"/>
</dbReference>
<accession>A0A918FIR1</accession>
<dbReference type="SMART" id="SM00065">
    <property type="entry name" value="GAF"/>
    <property type="match status" value="1"/>
</dbReference>